<proteinExistence type="predicted"/>
<protein>
    <submittedName>
        <fullName evidence="2">Uncharacterized protein</fullName>
    </submittedName>
</protein>
<evidence type="ECO:0000313" key="2">
    <source>
        <dbReference type="EMBL" id="MBV4397945.1"/>
    </source>
</evidence>
<organism evidence="2 3">
    <name type="scientific">Advenella alkanexedens</name>
    <dbReference type="NCBI Taxonomy" id="1481665"/>
    <lineage>
        <taxon>Bacteria</taxon>
        <taxon>Pseudomonadati</taxon>
        <taxon>Pseudomonadota</taxon>
        <taxon>Betaproteobacteria</taxon>
        <taxon>Burkholderiales</taxon>
        <taxon>Alcaligenaceae</taxon>
    </lineage>
</organism>
<comment type="caution">
    <text evidence="2">The sequence shown here is derived from an EMBL/GenBank/DDBJ whole genome shotgun (WGS) entry which is preliminary data.</text>
</comment>
<gene>
    <name evidence="2" type="ORF">KU392_11895</name>
</gene>
<evidence type="ECO:0000256" key="1">
    <source>
        <dbReference type="SAM" id="Phobius"/>
    </source>
</evidence>
<reference evidence="2 3" key="1">
    <citation type="submission" date="2021-06" db="EMBL/GenBank/DDBJ databases">
        <authorList>
            <person name="Lu T."/>
            <person name="Wang Q."/>
            <person name="Han X."/>
        </authorList>
    </citation>
    <scope>NUCLEOTIDE SEQUENCE [LARGE SCALE GENOMIC DNA]</scope>
    <source>
        <strain evidence="2 3">LAM0050</strain>
    </source>
</reference>
<keyword evidence="3" id="KW-1185">Reference proteome</keyword>
<keyword evidence="1" id="KW-1133">Transmembrane helix</keyword>
<feature type="transmembrane region" description="Helical" evidence="1">
    <location>
        <begin position="66"/>
        <end position="85"/>
    </location>
</feature>
<evidence type="ECO:0000313" key="3">
    <source>
        <dbReference type="Proteomes" id="UP000722165"/>
    </source>
</evidence>
<feature type="transmembrane region" description="Helical" evidence="1">
    <location>
        <begin position="7"/>
        <end position="28"/>
    </location>
</feature>
<name>A0ABS6NQP3_9BURK</name>
<dbReference type="RefSeq" id="WP_217735420.1">
    <property type="nucleotide sequence ID" value="NZ_JAHSPR010000010.1"/>
</dbReference>
<feature type="transmembrane region" description="Helical" evidence="1">
    <location>
        <begin position="34"/>
        <end position="54"/>
    </location>
</feature>
<keyword evidence="1" id="KW-0472">Membrane</keyword>
<sequence length="88" mass="9227">MGAIFKIPGYIVYFVAGLWGFFISLGIVVDHLGFIGGAIAFFLAPVTLAFAPWYEAIANSNWFPVLLVYGGGIGATILIAIGSAIDGD</sequence>
<dbReference type="Proteomes" id="UP000722165">
    <property type="component" value="Unassembled WGS sequence"/>
</dbReference>
<accession>A0ABS6NQP3</accession>
<keyword evidence="1" id="KW-0812">Transmembrane</keyword>
<dbReference type="EMBL" id="JAHSPR010000010">
    <property type="protein sequence ID" value="MBV4397945.1"/>
    <property type="molecule type" value="Genomic_DNA"/>
</dbReference>